<reference evidence="1" key="1">
    <citation type="journal article" date="2012" name="PLoS ONE">
        <title>Gene sets for utilization of primary and secondary nutrition supplies in the distal gut of endangered iberian lynx.</title>
        <authorList>
            <person name="Alcaide M."/>
            <person name="Messina E."/>
            <person name="Richter M."/>
            <person name="Bargiela R."/>
            <person name="Peplies J."/>
            <person name="Huws S.A."/>
            <person name="Newbold C.J."/>
            <person name="Golyshin P.N."/>
            <person name="Simon M.A."/>
            <person name="Lopez G."/>
            <person name="Yakimov M.M."/>
            <person name="Ferrer M."/>
        </authorList>
    </citation>
    <scope>NUCLEOTIDE SEQUENCE</scope>
</reference>
<gene>
    <name evidence="1" type="ORF">EVA_22088</name>
</gene>
<sequence length="117" mass="13843">MPIRKALWKVSYKAFRISKGNLETRPKFHFTEKRIKVHVCPDFTTAPDETEHHSQLKGRWAFTNPSQATLLIGHEHDWNIEKLNKQLFAFYDRMGELGDLSMTREYVELKPRRQASN</sequence>
<comment type="caution">
    <text evidence="1">The sequence shown here is derived from an EMBL/GenBank/DDBJ whole genome shotgun (WGS) entry which is preliminary data.</text>
</comment>
<evidence type="ECO:0000313" key="1">
    <source>
        <dbReference type="EMBL" id="EJW89803.1"/>
    </source>
</evidence>
<accession>J9F5L7</accession>
<dbReference type="EMBL" id="AMCI01009246">
    <property type="protein sequence ID" value="EJW89803.1"/>
    <property type="molecule type" value="Genomic_DNA"/>
</dbReference>
<name>J9F5L7_9ZZZZ</name>
<protein>
    <submittedName>
        <fullName evidence="1">Uncharacterized protein</fullName>
    </submittedName>
</protein>
<dbReference type="AlphaFoldDB" id="J9F5L7"/>
<proteinExistence type="predicted"/>
<organism evidence="1">
    <name type="scientific">gut metagenome</name>
    <dbReference type="NCBI Taxonomy" id="749906"/>
    <lineage>
        <taxon>unclassified sequences</taxon>
        <taxon>metagenomes</taxon>
        <taxon>organismal metagenomes</taxon>
    </lineage>
</organism>